<organism evidence="2">
    <name type="scientific">marine sediment metagenome</name>
    <dbReference type="NCBI Taxonomy" id="412755"/>
    <lineage>
        <taxon>unclassified sequences</taxon>
        <taxon>metagenomes</taxon>
        <taxon>ecological metagenomes</taxon>
    </lineage>
</organism>
<accession>X0WEH2</accession>
<evidence type="ECO:0000313" key="2">
    <source>
        <dbReference type="EMBL" id="GAG21577.1"/>
    </source>
</evidence>
<dbReference type="EMBL" id="BARS01035704">
    <property type="protein sequence ID" value="GAG21577.1"/>
    <property type="molecule type" value="Genomic_DNA"/>
</dbReference>
<sequence length="67" mass="7647">RAEHLEKQVKQVKEGTFDGPLSKLKKMNTQSLKKLYVEREAEPAMADEFWEPTTQQPTSGKEVGRSV</sequence>
<gene>
    <name evidence="2" type="ORF">S01H1_54983</name>
</gene>
<evidence type="ECO:0000256" key="1">
    <source>
        <dbReference type="SAM" id="MobiDB-lite"/>
    </source>
</evidence>
<dbReference type="AlphaFoldDB" id="X0WEH2"/>
<feature type="non-terminal residue" evidence="2">
    <location>
        <position position="1"/>
    </location>
</feature>
<proteinExistence type="predicted"/>
<name>X0WEH2_9ZZZZ</name>
<reference evidence="2" key="1">
    <citation type="journal article" date="2014" name="Front. Microbiol.">
        <title>High frequency of phylogenetically diverse reductive dehalogenase-homologous genes in deep subseafloor sedimentary metagenomes.</title>
        <authorList>
            <person name="Kawai M."/>
            <person name="Futagami T."/>
            <person name="Toyoda A."/>
            <person name="Takaki Y."/>
            <person name="Nishi S."/>
            <person name="Hori S."/>
            <person name="Arai W."/>
            <person name="Tsubouchi T."/>
            <person name="Morono Y."/>
            <person name="Uchiyama I."/>
            <person name="Ito T."/>
            <person name="Fujiyama A."/>
            <person name="Inagaki F."/>
            <person name="Takami H."/>
        </authorList>
    </citation>
    <scope>NUCLEOTIDE SEQUENCE</scope>
    <source>
        <strain evidence="2">Expedition CK06-06</strain>
    </source>
</reference>
<protein>
    <submittedName>
        <fullName evidence="2">Uncharacterized protein</fullName>
    </submittedName>
</protein>
<feature type="region of interest" description="Disordered" evidence="1">
    <location>
        <begin position="43"/>
        <end position="67"/>
    </location>
</feature>
<comment type="caution">
    <text evidence="2">The sequence shown here is derived from an EMBL/GenBank/DDBJ whole genome shotgun (WGS) entry which is preliminary data.</text>
</comment>